<evidence type="ECO:0000313" key="3">
    <source>
        <dbReference type="Proteomes" id="UP000202496"/>
    </source>
</evidence>
<sequence length="176" mass="19622">MGALSVSEVVVPRDPYMFRILYFIRESCYGIFFLSDRSKSANLGVLENMAITDDEKYLLTDGSTFVSHLNVPLGEKYSVLRSIASGRRTHVADTSQLAKMCRPESVNRLGSSVKFFVRGQLKYVFTSPVSSDTPSRQLHFFYDDNVGAFSDGLHVGSVLSSLEYANFSSYDSVIIL</sequence>
<dbReference type="Proteomes" id="UP000202496">
    <property type="component" value="Segment"/>
</dbReference>
<proteinExistence type="predicted"/>
<evidence type="ECO:0000313" key="1">
    <source>
        <dbReference type="EMBL" id="ABC87282.1"/>
    </source>
</evidence>
<dbReference type="RefSeq" id="YP_874192.1">
    <property type="nucleotide sequence ID" value="NC_008585.1"/>
</dbReference>
<accession>A0MBX1</accession>
<evidence type="ECO:0000313" key="2">
    <source>
        <dbReference type="EMBL" id="QRG29100.1"/>
    </source>
</evidence>
<dbReference type="GeneID" id="5076637"/>
<organism evidence="1 3">
    <name type="scientific">Raspberry leaf mottle virus</name>
    <dbReference type="NCBI Taxonomy" id="326941"/>
    <lineage>
        <taxon>Viruses</taxon>
        <taxon>Riboviria</taxon>
        <taxon>Orthornavirae</taxon>
        <taxon>Kitrinoviricota</taxon>
        <taxon>Alsuviricetes</taxon>
        <taxon>Martellivirales</taxon>
        <taxon>Closteroviridae</taxon>
        <taxon>Closterovirus</taxon>
        <taxon>Closterovirus macularubi</taxon>
    </lineage>
</organism>
<protein>
    <submittedName>
        <fullName evidence="1">p20</fullName>
    </submittedName>
</protein>
<name>A0MBX1_9CLOS</name>
<dbReference type="EMBL" id="MT156350">
    <property type="protein sequence ID" value="QRG29100.1"/>
    <property type="molecule type" value="Genomic_RNA"/>
</dbReference>
<keyword evidence="3" id="KW-1185">Reference proteome</keyword>
<dbReference type="EMBL" id="DQ357218">
    <property type="protein sequence ID" value="ABC87282.1"/>
    <property type="molecule type" value="Genomic_RNA"/>
</dbReference>
<reference evidence="2" key="2">
    <citation type="submission" date="2020-03" db="EMBL/GenBank/DDBJ databases">
        <title>First Report of Black raspberry necrosis virus and Raspberry leaf mottle virus in Bosnia and Herzegovina.</title>
        <authorList>
            <person name="Radulovic M."/>
        </authorList>
    </citation>
    <scope>NUCLEOTIDE SEQUENCE</scope>
    <source>
        <strain evidence="2">RMG</strain>
    </source>
</reference>
<reference evidence="1 3" key="1">
    <citation type="journal article" date="2007" name="Virus Res.">
        <title>Identification and characterization of Raspberry mottle virus, a novel member of the Closteroviridae.</title>
        <authorList>
            <person name="Tzanetakis I.E."/>
            <person name="Halgren A."/>
            <person name="Mosier N."/>
            <person name="Martin R.R."/>
        </authorList>
    </citation>
    <scope>NUCLEOTIDE SEQUENCE [LARGE SCALE GENOMIC DNA]</scope>
    <source>
        <strain evidence="1">HCRL Glen Clova</strain>
    </source>
</reference>
<dbReference type="KEGG" id="vg:5076637"/>